<reference evidence="3 4" key="1">
    <citation type="submission" date="2016-11" db="EMBL/GenBank/DDBJ databases">
        <authorList>
            <person name="Jaros S."/>
            <person name="Januszkiewicz K."/>
            <person name="Wedrychowicz H."/>
        </authorList>
    </citation>
    <scope>NUCLEOTIDE SEQUENCE [LARGE SCALE GENOMIC DNA]</scope>
    <source>
        <strain evidence="3 4">DSM 21637</strain>
    </source>
</reference>
<keyword evidence="2" id="KW-0472">Membrane</keyword>
<dbReference type="STRING" id="1122209.SAMN02745752_01273"/>
<dbReference type="Proteomes" id="UP000182350">
    <property type="component" value="Unassembled WGS sequence"/>
</dbReference>
<proteinExistence type="predicted"/>
<dbReference type="EMBL" id="FPJW01000003">
    <property type="protein sequence ID" value="SFX32164.1"/>
    <property type="molecule type" value="Genomic_DNA"/>
</dbReference>
<feature type="transmembrane region" description="Helical" evidence="2">
    <location>
        <begin position="12"/>
        <end position="32"/>
    </location>
</feature>
<sequence>MQTNFPDTHRQRISWLVLISLSCGLASLVLLLRGESGWAAVLSALSLPCLLLIQRLIHQLTCQLQQLSEVLHQCRKGNLGLRVREQQASHQHESGYLARQLNSLLDLVETSLEQLRQQQQDPNPQNTTGNPDRSQA</sequence>
<organism evidence="3 4">
    <name type="scientific">Marinospirillum alkaliphilum DSM 21637</name>
    <dbReference type="NCBI Taxonomy" id="1122209"/>
    <lineage>
        <taxon>Bacteria</taxon>
        <taxon>Pseudomonadati</taxon>
        <taxon>Pseudomonadota</taxon>
        <taxon>Gammaproteobacteria</taxon>
        <taxon>Oceanospirillales</taxon>
        <taxon>Oceanospirillaceae</taxon>
        <taxon>Marinospirillum</taxon>
    </lineage>
</organism>
<keyword evidence="4" id="KW-1185">Reference proteome</keyword>
<evidence type="ECO:0000313" key="4">
    <source>
        <dbReference type="Proteomes" id="UP000182350"/>
    </source>
</evidence>
<protein>
    <recommendedName>
        <fullName evidence="5">HAMP domain-containing protein</fullName>
    </recommendedName>
</protein>
<dbReference type="RefSeq" id="WP_072325506.1">
    <property type="nucleotide sequence ID" value="NZ_FPJW01000003.1"/>
</dbReference>
<feature type="compositionally biased region" description="Low complexity" evidence="1">
    <location>
        <begin position="117"/>
        <end position="136"/>
    </location>
</feature>
<gene>
    <name evidence="3" type="ORF">SAMN02745752_01273</name>
</gene>
<evidence type="ECO:0000256" key="1">
    <source>
        <dbReference type="SAM" id="MobiDB-lite"/>
    </source>
</evidence>
<keyword evidence="2" id="KW-1133">Transmembrane helix</keyword>
<name>A0A1K1W5F7_9GAMM</name>
<evidence type="ECO:0000256" key="2">
    <source>
        <dbReference type="SAM" id="Phobius"/>
    </source>
</evidence>
<dbReference type="AlphaFoldDB" id="A0A1K1W5F7"/>
<feature type="transmembrane region" description="Helical" evidence="2">
    <location>
        <begin position="38"/>
        <end position="57"/>
    </location>
</feature>
<feature type="region of interest" description="Disordered" evidence="1">
    <location>
        <begin position="115"/>
        <end position="136"/>
    </location>
</feature>
<dbReference type="Gene3D" id="6.10.340.10">
    <property type="match status" value="1"/>
</dbReference>
<evidence type="ECO:0000313" key="3">
    <source>
        <dbReference type="EMBL" id="SFX32164.1"/>
    </source>
</evidence>
<accession>A0A1K1W5F7</accession>
<evidence type="ECO:0008006" key="5">
    <source>
        <dbReference type="Google" id="ProtNLM"/>
    </source>
</evidence>
<keyword evidence="2" id="KW-0812">Transmembrane</keyword>